<dbReference type="AlphaFoldDB" id="A0A4Y9Z0Q5"/>
<accession>A0A4Y9Z0Q5</accession>
<dbReference type="EMBL" id="SEKV01000035">
    <property type="protein sequence ID" value="TFY68225.1"/>
    <property type="molecule type" value="Genomic_DNA"/>
</dbReference>
<evidence type="ECO:0000313" key="2">
    <source>
        <dbReference type="EMBL" id="TFY68225.1"/>
    </source>
</evidence>
<protein>
    <submittedName>
        <fullName evidence="2">Uncharacterized protein</fullName>
    </submittedName>
</protein>
<gene>
    <name evidence="2" type="ORF">EVJ58_g1125</name>
</gene>
<reference evidence="2 3" key="1">
    <citation type="submission" date="2019-01" db="EMBL/GenBank/DDBJ databases">
        <title>Genome sequencing of the rare red list fungi Fomitopsis rosea.</title>
        <authorList>
            <person name="Buettner E."/>
            <person name="Kellner H."/>
        </authorList>
    </citation>
    <scope>NUCLEOTIDE SEQUENCE [LARGE SCALE GENOMIC DNA]</scope>
    <source>
        <strain evidence="2 3">DSM 105464</strain>
    </source>
</reference>
<dbReference type="Proteomes" id="UP000298390">
    <property type="component" value="Unassembled WGS sequence"/>
</dbReference>
<evidence type="ECO:0000313" key="3">
    <source>
        <dbReference type="Proteomes" id="UP000298390"/>
    </source>
</evidence>
<comment type="caution">
    <text evidence="2">The sequence shown here is derived from an EMBL/GenBank/DDBJ whole genome shotgun (WGS) entry which is preliminary data.</text>
</comment>
<sequence length="52" mass="5584">MPRFPFNIAALVLAASILPSAMTMPAASRNSPRHSLVGCSVNQSNYDVRLLP</sequence>
<evidence type="ECO:0000256" key="1">
    <source>
        <dbReference type="SAM" id="SignalP"/>
    </source>
</evidence>
<name>A0A4Y9Z0Q5_9APHY</name>
<organism evidence="2 3">
    <name type="scientific">Rhodofomes roseus</name>
    <dbReference type="NCBI Taxonomy" id="34475"/>
    <lineage>
        <taxon>Eukaryota</taxon>
        <taxon>Fungi</taxon>
        <taxon>Dikarya</taxon>
        <taxon>Basidiomycota</taxon>
        <taxon>Agaricomycotina</taxon>
        <taxon>Agaricomycetes</taxon>
        <taxon>Polyporales</taxon>
        <taxon>Rhodofomes</taxon>
    </lineage>
</organism>
<feature type="chain" id="PRO_5021318085" evidence="1">
    <location>
        <begin position="24"/>
        <end position="52"/>
    </location>
</feature>
<feature type="signal peptide" evidence="1">
    <location>
        <begin position="1"/>
        <end position="23"/>
    </location>
</feature>
<keyword evidence="1" id="KW-0732">Signal</keyword>
<proteinExistence type="predicted"/>